<proteinExistence type="predicted"/>
<evidence type="ECO:0000313" key="2">
    <source>
        <dbReference type="Proteomes" id="UP000255423"/>
    </source>
</evidence>
<organism evidence="1 2">
    <name type="scientific">Fibrobacter succinogenes</name>
    <name type="common">Bacteroides succinogenes</name>
    <dbReference type="NCBI Taxonomy" id="833"/>
    <lineage>
        <taxon>Bacteria</taxon>
        <taxon>Pseudomonadati</taxon>
        <taxon>Fibrobacterota</taxon>
        <taxon>Fibrobacteria</taxon>
        <taxon>Fibrobacterales</taxon>
        <taxon>Fibrobacteraceae</taxon>
        <taxon>Fibrobacter</taxon>
    </lineage>
</organism>
<dbReference type="Proteomes" id="UP000255423">
    <property type="component" value="Unassembled WGS sequence"/>
</dbReference>
<gene>
    <name evidence="1" type="ORF">SAMN05661053_1758</name>
</gene>
<sequence length="75" mass="8046">MSMFKNEKFWLVIAGAVGSAVAKKVLKAKKTRELAVQGLAHGMKFTADAKAAFQDMKDEASDICNDAKAEAGLDK</sequence>
<accession>A0A380S6J7</accession>
<reference evidence="1 2" key="1">
    <citation type="submission" date="2017-08" db="EMBL/GenBank/DDBJ databases">
        <authorList>
            <person name="de Groot N.N."/>
        </authorList>
    </citation>
    <scope>NUCLEOTIDE SEQUENCE [LARGE SCALE GENOMIC DNA]</scope>
    <source>
        <strain evidence="1 2">HM2</strain>
    </source>
</reference>
<dbReference type="EMBL" id="UHJL01000002">
    <property type="protein sequence ID" value="SUQ24358.1"/>
    <property type="molecule type" value="Genomic_DNA"/>
</dbReference>
<name>A0A380S6J7_FIBSU</name>
<evidence type="ECO:0000313" key="1">
    <source>
        <dbReference type="EMBL" id="SUQ24358.1"/>
    </source>
</evidence>
<evidence type="ECO:0008006" key="3">
    <source>
        <dbReference type="Google" id="ProtNLM"/>
    </source>
</evidence>
<protein>
    <recommendedName>
        <fullName evidence="3">DUF1490 domain-containing protein</fullName>
    </recommendedName>
</protein>
<dbReference type="AlphaFoldDB" id="A0A380S6J7"/>
<dbReference type="RefSeq" id="WP_088660100.1">
    <property type="nucleotide sequence ID" value="NZ_UHJL01000002.1"/>
</dbReference>